<organism evidence="1 2">
    <name type="scientific">Pontibacter arcticus</name>
    <dbReference type="NCBI Taxonomy" id="2080288"/>
    <lineage>
        <taxon>Bacteria</taxon>
        <taxon>Pseudomonadati</taxon>
        <taxon>Bacteroidota</taxon>
        <taxon>Cytophagia</taxon>
        <taxon>Cytophagales</taxon>
        <taxon>Hymenobacteraceae</taxon>
        <taxon>Pontibacter</taxon>
    </lineage>
</organism>
<reference evidence="1 2" key="2">
    <citation type="submission" date="2018-07" db="EMBL/GenBank/DDBJ databases">
        <title>Pontibacter sp. 2b14 genomic sequence and assembly.</title>
        <authorList>
            <person name="Du Z.-J."/>
        </authorList>
    </citation>
    <scope>NUCLEOTIDE SEQUENCE [LARGE SCALE GENOMIC DNA]</scope>
    <source>
        <strain evidence="1 2">2b14</strain>
    </source>
</reference>
<name>A0A364RGC0_9BACT</name>
<comment type="caution">
    <text evidence="1">The sequence shown here is derived from an EMBL/GenBank/DDBJ whole genome shotgun (WGS) entry which is preliminary data.</text>
</comment>
<dbReference type="AlphaFoldDB" id="A0A364RGC0"/>
<dbReference type="Proteomes" id="UP000251692">
    <property type="component" value="Unassembled WGS sequence"/>
</dbReference>
<dbReference type="OrthoDB" id="853600at2"/>
<accession>A0A364RGC0</accession>
<evidence type="ECO:0000313" key="1">
    <source>
        <dbReference type="EMBL" id="RAU83390.1"/>
    </source>
</evidence>
<evidence type="ECO:0000313" key="2">
    <source>
        <dbReference type="Proteomes" id="UP000251692"/>
    </source>
</evidence>
<proteinExistence type="predicted"/>
<gene>
    <name evidence="1" type="ORF">DP923_09320</name>
</gene>
<keyword evidence="2" id="KW-1185">Reference proteome</keyword>
<dbReference type="EMBL" id="QMDV01000002">
    <property type="protein sequence ID" value="RAU83390.1"/>
    <property type="molecule type" value="Genomic_DNA"/>
</dbReference>
<protein>
    <submittedName>
        <fullName evidence="1">Uncharacterized protein</fullName>
    </submittedName>
</protein>
<sequence length="87" mass="9126">MINTILPAVAVLSEVGNVAVSPPGAIQKFVPASDQENISFSTTYGSVLNYTNGENAVSSGSGIFIGDYFVGLAENPHLPVSSTYIRY</sequence>
<dbReference type="RefSeq" id="WP_112305539.1">
    <property type="nucleotide sequence ID" value="NZ_QMDV01000002.1"/>
</dbReference>
<reference evidence="1 2" key="1">
    <citation type="submission" date="2018-06" db="EMBL/GenBank/DDBJ databases">
        <authorList>
            <person name="Liu Z.-W."/>
        </authorList>
    </citation>
    <scope>NUCLEOTIDE SEQUENCE [LARGE SCALE GENOMIC DNA]</scope>
    <source>
        <strain evidence="1 2">2b14</strain>
    </source>
</reference>